<evidence type="ECO:0000313" key="2">
    <source>
        <dbReference type="Proteomes" id="UP000828390"/>
    </source>
</evidence>
<dbReference type="AlphaFoldDB" id="A0A9D4IJK0"/>
<evidence type="ECO:0000313" key="1">
    <source>
        <dbReference type="EMBL" id="KAH3774967.1"/>
    </source>
</evidence>
<dbReference type="EMBL" id="JAIWYP010000009">
    <property type="protein sequence ID" value="KAH3774967.1"/>
    <property type="molecule type" value="Genomic_DNA"/>
</dbReference>
<accession>A0A9D4IJK0</accession>
<reference evidence="1" key="1">
    <citation type="journal article" date="2019" name="bioRxiv">
        <title>The Genome of the Zebra Mussel, Dreissena polymorpha: A Resource for Invasive Species Research.</title>
        <authorList>
            <person name="McCartney M.A."/>
            <person name="Auch B."/>
            <person name="Kono T."/>
            <person name="Mallez S."/>
            <person name="Zhang Y."/>
            <person name="Obille A."/>
            <person name="Becker A."/>
            <person name="Abrahante J.E."/>
            <person name="Garbe J."/>
            <person name="Badalamenti J.P."/>
            <person name="Herman A."/>
            <person name="Mangelson H."/>
            <person name="Liachko I."/>
            <person name="Sullivan S."/>
            <person name="Sone E.D."/>
            <person name="Koren S."/>
            <person name="Silverstein K.A.T."/>
            <person name="Beckman K.B."/>
            <person name="Gohl D.M."/>
        </authorList>
    </citation>
    <scope>NUCLEOTIDE SEQUENCE</scope>
    <source>
        <strain evidence="1">Duluth1</strain>
        <tissue evidence="1">Whole animal</tissue>
    </source>
</reference>
<comment type="caution">
    <text evidence="1">The sequence shown here is derived from an EMBL/GenBank/DDBJ whole genome shotgun (WGS) entry which is preliminary data.</text>
</comment>
<sequence length="113" mass="12827">MNNITKGYTRQLGCHQTCQRGTRSTICASEVSWLSSRCTCQVRSRRCFGPSSSCSPIETEAEEKLYRGTQPTPTSHHCYTERHVDTRKVQGHYLRQVPGPKGAVGRRAIEQKW</sequence>
<proteinExistence type="predicted"/>
<name>A0A9D4IJK0_DREPO</name>
<dbReference type="Proteomes" id="UP000828390">
    <property type="component" value="Unassembled WGS sequence"/>
</dbReference>
<protein>
    <submittedName>
        <fullName evidence="1">Uncharacterized protein</fullName>
    </submittedName>
</protein>
<reference evidence="1" key="2">
    <citation type="submission" date="2020-11" db="EMBL/GenBank/DDBJ databases">
        <authorList>
            <person name="McCartney M.A."/>
            <person name="Auch B."/>
            <person name="Kono T."/>
            <person name="Mallez S."/>
            <person name="Becker A."/>
            <person name="Gohl D.M."/>
            <person name="Silverstein K.A.T."/>
            <person name="Koren S."/>
            <person name="Bechman K.B."/>
            <person name="Herman A."/>
            <person name="Abrahante J.E."/>
            <person name="Garbe J."/>
        </authorList>
    </citation>
    <scope>NUCLEOTIDE SEQUENCE</scope>
    <source>
        <strain evidence="1">Duluth1</strain>
        <tissue evidence="1">Whole animal</tissue>
    </source>
</reference>
<keyword evidence="2" id="KW-1185">Reference proteome</keyword>
<gene>
    <name evidence="1" type="ORF">DPMN_176362</name>
</gene>
<organism evidence="1 2">
    <name type="scientific">Dreissena polymorpha</name>
    <name type="common">Zebra mussel</name>
    <name type="synonym">Mytilus polymorpha</name>
    <dbReference type="NCBI Taxonomy" id="45954"/>
    <lineage>
        <taxon>Eukaryota</taxon>
        <taxon>Metazoa</taxon>
        <taxon>Spiralia</taxon>
        <taxon>Lophotrochozoa</taxon>
        <taxon>Mollusca</taxon>
        <taxon>Bivalvia</taxon>
        <taxon>Autobranchia</taxon>
        <taxon>Heteroconchia</taxon>
        <taxon>Euheterodonta</taxon>
        <taxon>Imparidentia</taxon>
        <taxon>Neoheterodontei</taxon>
        <taxon>Myida</taxon>
        <taxon>Dreissenoidea</taxon>
        <taxon>Dreissenidae</taxon>
        <taxon>Dreissena</taxon>
    </lineage>
</organism>